<feature type="region of interest" description="Disordered" evidence="1">
    <location>
        <begin position="1"/>
        <end position="21"/>
    </location>
</feature>
<evidence type="ECO:0000256" key="1">
    <source>
        <dbReference type="SAM" id="MobiDB-lite"/>
    </source>
</evidence>
<evidence type="ECO:0000313" key="2">
    <source>
        <dbReference type="EMBL" id="KAH3677267.1"/>
    </source>
</evidence>
<protein>
    <submittedName>
        <fullName evidence="2">Uncharacterized protein</fullName>
    </submittedName>
</protein>
<reference evidence="2" key="2">
    <citation type="submission" date="2021-01" db="EMBL/GenBank/DDBJ databases">
        <authorList>
            <person name="Schikora-Tamarit M.A."/>
        </authorList>
    </citation>
    <scope>NUCLEOTIDE SEQUENCE</scope>
    <source>
        <strain evidence="2">NCAIM Y.01608</strain>
    </source>
</reference>
<evidence type="ECO:0000313" key="3">
    <source>
        <dbReference type="Proteomes" id="UP000788993"/>
    </source>
</evidence>
<feature type="non-terminal residue" evidence="2">
    <location>
        <position position="107"/>
    </location>
</feature>
<keyword evidence="3" id="KW-1185">Reference proteome</keyword>
<name>A0A9P8PS15_9ASCO</name>
<sequence>TTIPLKPSDAGEADYTTTIDKGNGEFETDLVSHITTKDSNGNPTTIVTTIPLKPSDAGEADYTTTITSDGHTITEVVSHITTTDSDGNTVTYTTTMASFDQVGDGVY</sequence>
<dbReference type="Proteomes" id="UP000788993">
    <property type="component" value="Unassembled WGS sequence"/>
</dbReference>
<dbReference type="EMBL" id="JAEUBD010000110">
    <property type="protein sequence ID" value="KAH3677267.1"/>
    <property type="molecule type" value="Genomic_DNA"/>
</dbReference>
<feature type="non-terminal residue" evidence="2">
    <location>
        <position position="1"/>
    </location>
</feature>
<dbReference type="AlphaFoldDB" id="A0A9P8PS15"/>
<gene>
    <name evidence="2" type="ORF">OGATHE_001025</name>
</gene>
<dbReference type="Pfam" id="PF20646">
    <property type="entry name" value="Hpf1_C"/>
    <property type="match status" value="2"/>
</dbReference>
<proteinExistence type="predicted"/>
<reference evidence="2" key="1">
    <citation type="journal article" date="2021" name="Open Biol.">
        <title>Shared evolutionary footprints suggest mitochondrial oxidative damage underlies multiple complex I losses in fungi.</title>
        <authorList>
            <person name="Schikora-Tamarit M.A."/>
            <person name="Marcet-Houben M."/>
            <person name="Nosek J."/>
            <person name="Gabaldon T."/>
        </authorList>
    </citation>
    <scope>NUCLEOTIDE SEQUENCE</scope>
    <source>
        <strain evidence="2">NCAIM Y.01608</strain>
    </source>
</reference>
<comment type="caution">
    <text evidence="2">The sequence shown here is derived from an EMBL/GenBank/DDBJ whole genome shotgun (WGS) entry which is preliminary data.</text>
</comment>
<organism evidence="2 3">
    <name type="scientific">Ogataea polymorpha</name>
    <dbReference type="NCBI Taxonomy" id="460523"/>
    <lineage>
        <taxon>Eukaryota</taxon>
        <taxon>Fungi</taxon>
        <taxon>Dikarya</taxon>
        <taxon>Ascomycota</taxon>
        <taxon>Saccharomycotina</taxon>
        <taxon>Pichiomycetes</taxon>
        <taxon>Pichiales</taxon>
        <taxon>Pichiaceae</taxon>
        <taxon>Ogataea</taxon>
    </lineage>
</organism>
<dbReference type="InterPro" id="IPR049451">
    <property type="entry name" value="AWP2-like_YTTT_rpt"/>
</dbReference>
<accession>A0A9P8PS15</accession>